<evidence type="ECO:0000256" key="2">
    <source>
        <dbReference type="ARBA" id="ARBA00012668"/>
    </source>
</evidence>
<evidence type="ECO:0000256" key="1">
    <source>
        <dbReference type="ARBA" id="ARBA00004651"/>
    </source>
</evidence>
<evidence type="ECO:0000259" key="12">
    <source>
        <dbReference type="PROSITE" id="PS51384"/>
    </source>
</evidence>
<feature type="transmembrane region" description="Helical" evidence="11">
    <location>
        <begin position="146"/>
        <end position="168"/>
    </location>
</feature>
<keyword evidence="14" id="KW-1185">Reference proteome</keyword>
<dbReference type="InterPro" id="IPR013112">
    <property type="entry name" value="FAD-bd_8"/>
</dbReference>
<evidence type="ECO:0000256" key="11">
    <source>
        <dbReference type="SAM" id="Phobius"/>
    </source>
</evidence>
<feature type="transmembrane region" description="Helical" evidence="11">
    <location>
        <begin position="218"/>
        <end position="238"/>
    </location>
</feature>
<evidence type="ECO:0000256" key="5">
    <source>
        <dbReference type="ARBA" id="ARBA00022692"/>
    </source>
</evidence>
<dbReference type="GO" id="GO:0052851">
    <property type="term" value="F:ferric-chelate reductase (NADPH) activity"/>
    <property type="evidence" value="ECO:0007669"/>
    <property type="project" value="UniProtKB-EC"/>
</dbReference>
<keyword evidence="4" id="KW-1003">Cell membrane</keyword>
<dbReference type="InterPro" id="IPR017938">
    <property type="entry name" value="Riboflavin_synthase-like_b-brl"/>
</dbReference>
<name>A0A8H7DNH5_9AGAR</name>
<dbReference type="Gene3D" id="3.40.50.80">
    <property type="entry name" value="Nucleotide-binding domain of ferredoxin-NADP reductase (FNR) module"/>
    <property type="match status" value="1"/>
</dbReference>
<evidence type="ECO:0000256" key="4">
    <source>
        <dbReference type="ARBA" id="ARBA00022475"/>
    </source>
</evidence>
<dbReference type="GO" id="GO:0006826">
    <property type="term" value="P:iron ion transport"/>
    <property type="evidence" value="ECO:0007669"/>
    <property type="project" value="UniProtKB-ARBA"/>
</dbReference>
<evidence type="ECO:0000256" key="9">
    <source>
        <dbReference type="ARBA" id="ARBA00023180"/>
    </source>
</evidence>
<sequence length="614" mass="66397">MSTATTATGAPPAGAGAAGGASPADPYVVLVNHSLILLLALVALVITLRIPRAFARLWRLSEWTRGHFLGYDRSTVTGLPEFPYAGTVAPTTIDLSKGAGSSQDSHTYESKFAVPIACETPGSYPPHVQSTPSFFRPMVALMRSRAAPGVSATQMLVCAGWLGVMLYPAIYGSKGPFTDINRYGVIAISQVPFIFAFLASKNNVLGMFWGMGYEKLNFLHRFVARLAIASAHLHGLGYIYKWCLANSFMQEISQPKNYFGLCMLLSFDCILLSSLAFVRKNAYNVFLYSHIAFFTTLVSCAFYHYPQVLPYLYATCVIFGFDKLMRIAKTRVEMATIRALPQLGMTRIEIPNLNKGWRAGQHVRVQVLSFAMGTMGWAQVHPFTIASESDSKEGLVLMCKETGTWTTKLFAVASRNQAEWDVGRNIRVIIEGPYGGPGFTMFNSFSGAMFVVGGSGITFALSAIQELIQHGLRGESRVRVIELIWIIQDAGALMPLVPQFIAMIQQSASAGARLTISVHYTKAIVGEIRFGGVPPGITLSPGRPRLIGAIEGTIAHTVSTGAGGTNVHSGMIVAVCGPVSLADDVSKAASLVDPVKQYEIGGIEVHEESVFFTC</sequence>
<feature type="transmembrane region" description="Helical" evidence="11">
    <location>
        <begin position="27"/>
        <end position="50"/>
    </location>
</feature>
<keyword evidence="5 11" id="KW-0812">Transmembrane</keyword>
<dbReference type="CDD" id="cd06186">
    <property type="entry name" value="NOX_Duox_like_FAD_NADP"/>
    <property type="match status" value="1"/>
</dbReference>
<dbReference type="PROSITE" id="PS51384">
    <property type="entry name" value="FAD_FR"/>
    <property type="match status" value="1"/>
</dbReference>
<dbReference type="GO" id="GO:0006879">
    <property type="term" value="P:intracellular iron ion homeostasis"/>
    <property type="evidence" value="ECO:0007669"/>
    <property type="project" value="TreeGrafter"/>
</dbReference>
<dbReference type="Pfam" id="PF08022">
    <property type="entry name" value="FAD_binding_8"/>
    <property type="match status" value="1"/>
</dbReference>
<evidence type="ECO:0000256" key="6">
    <source>
        <dbReference type="ARBA" id="ARBA00022989"/>
    </source>
</evidence>
<dbReference type="PANTHER" id="PTHR32361:SF9">
    <property type="entry name" value="FERRIC REDUCTASE TRANSMEMBRANE COMPONENT 3-RELATED"/>
    <property type="match status" value="1"/>
</dbReference>
<feature type="transmembrane region" description="Helical" evidence="11">
    <location>
        <begin position="258"/>
        <end position="278"/>
    </location>
</feature>
<proteinExistence type="predicted"/>
<keyword evidence="7" id="KW-0406">Ion transport</keyword>
<dbReference type="InterPro" id="IPR017927">
    <property type="entry name" value="FAD-bd_FR_type"/>
</dbReference>
<dbReference type="EMBL" id="JACAZH010000001">
    <property type="protein sequence ID" value="KAF7377666.1"/>
    <property type="molecule type" value="Genomic_DNA"/>
</dbReference>
<reference evidence="13" key="1">
    <citation type="submission" date="2020-05" db="EMBL/GenBank/DDBJ databases">
        <title>Mycena genomes resolve the evolution of fungal bioluminescence.</title>
        <authorList>
            <person name="Tsai I.J."/>
        </authorList>
    </citation>
    <scope>NUCLEOTIDE SEQUENCE</scope>
    <source>
        <strain evidence="13">160909Yilan</strain>
    </source>
</reference>
<dbReference type="GO" id="GO:0015677">
    <property type="term" value="P:copper ion import"/>
    <property type="evidence" value="ECO:0007669"/>
    <property type="project" value="TreeGrafter"/>
</dbReference>
<comment type="catalytic activity">
    <reaction evidence="10">
        <text>2 a Fe(II)-siderophore + NADP(+) + H(+) = 2 a Fe(III)-siderophore + NADPH</text>
        <dbReference type="Rhea" id="RHEA:28795"/>
        <dbReference type="Rhea" id="RHEA-COMP:11342"/>
        <dbReference type="Rhea" id="RHEA-COMP:11344"/>
        <dbReference type="ChEBI" id="CHEBI:15378"/>
        <dbReference type="ChEBI" id="CHEBI:29033"/>
        <dbReference type="ChEBI" id="CHEBI:29034"/>
        <dbReference type="ChEBI" id="CHEBI:57783"/>
        <dbReference type="ChEBI" id="CHEBI:58349"/>
        <dbReference type="EC" id="1.16.1.9"/>
    </reaction>
</comment>
<dbReference type="OrthoDB" id="17725at2759"/>
<keyword evidence="6 11" id="KW-1133">Transmembrane helix</keyword>
<keyword evidence="9" id="KW-0325">Glycoprotein</keyword>
<evidence type="ECO:0000313" key="14">
    <source>
        <dbReference type="Proteomes" id="UP000623467"/>
    </source>
</evidence>
<dbReference type="AlphaFoldDB" id="A0A8H7DNH5"/>
<comment type="subcellular location">
    <subcellularLocation>
        <location evidence="1">Cell membrane</location>
        <topology evidence="1">Multi-pass membrane protein</topology>
    </subcellularLocation>
</comment>
<dbReference type="EC" id="1.16.1.9" evidence="2"/>
<dbReference type="SUPFAM" id="SSF52343">
    <property type="entry name" value="Ferredoxin reductase-like, C-terminal NADP-linked domain"/>
    <property type="match status" value="1"/>
</dbReference>
<evidence type="ECO:0000256" key="7">
    <source>
        <dbReference type="ARBA" id="ARBA00023065"/>
    </source>
</evidence>
<dbReference type="GO" id="GO:0005886">
    <property type="term" value="C:plasma membrane"/>
    <property type="evidence" value="ECO:0007669"/>
    <property type="project" value="UniProtKB-SubCell"/>
</dbReference>
<dbReference type="InterPro" id="IPR013130">
    <property type="entry name" value="Fe3_Rdtase_TM_dom"/>
</dbReference>
<keyword evidence="3" id="KW-0813">Transport</keyword>
<dbReference type="InterPro" id="IPR051410">
    <property type="entry name" value="Ferric/Cupric_Reductase"/>
</dbReference>
<protein>
    <recommendedName>
        <fullName evidence="2">ferric-chelate reductase (NADPH)</fullName>
        <ecNumber evidence="2">1.16.1.9</ecNumber>
    </recommendedName>
</protein>
<dbReference type="Pfam" id="PF01794">
    <property type="entry name" value="Ferric_reduct"/>
    <property type="match status" value="1"/>
</dbReference>
<dbReference type="SFLD" id="SFLDS00052">
    <property type="entry name" value="Ferric_Reductase_Domain"/>
    <property type="match status" value="1"/>
</dbReference>
<feature type="transmembrane region" description="Helical" evidence="11">
    <location>
        <begin position="180"/>
        <end position="198"/>
    </location>
</feature>
<feature type="domain" description="FAD-binding FR-type" evidence="12">
    <location>
        <begin position="320"/>
        <end position="440"/>
    </location>
</feature>
<evidence type="ECO:0000256" key="10">
    <source>
        <dbReference type="ARBA" id="ARBA00048483"/>
    </source>
</evidence>
<keyword evidence="8 11" id="KW-0472">Membrane</keyword>
<dbReference type="SFLD" id="SFLDG01168">
    <property type="entry name" value="Ferric_reductase_subgroup_(FRE"/>
    <property type="match status" value="1"/>
</dbReference>
<dbReference type="Proteomes" id="UP000623467">
    <property type="component" value="Unassembled WGS sequence"/>
</dbReference>
<organism evidence="13 14">
    <name type="scientific">Mycena sanguinolenta</name>
    <dbReference type="NCBI Taxonomy" id="230812"/>
    <lineage>
        <taxon>Eukaryota</taxon>
        <taxon>Fungi</taxon>
        <taxon>Dikarya</taxon>
        <taxon>Basidiomycota</taxon>
        <taxon>Agaricomycotina</taxon>
        <taxon>Agaricomycetes</taxon>
        <taxon>Agaricomycetidae</taxon>
        <taxon>Agaricales</taxon>
        <taxon>Marasmiineae</taxon>
        <taxon>Mycenaceae</taxon>
        <taxon>Mycena</taxon>
    </lineage>
</organism>
<dbReference type="PANTHER" id="PTHR32361">
    <property type="entry name" value="FERRIC/CUPRIC REDUCTASE TRANSMEMBRANE COMPONENT"/>
    <property type="match status" value="1"/>
</dbReference>
<evidence type="ECO:0000256" key="3">
    <source>
        <dbReference type="ARBA" id="ARBA00022448"/>
    </source>
</evidence>
<feature type="transmembrane region" description="Helical" evidence="11">
    <location>
        <begin position="285"/>
        <end position="305"/>
    </location>
</feature>
<evidence type="ECO:0000313" key="13">
    <source>
        <dbReference type="EMBL" id="KAF7377666.1"/>
    </source>
</evidence>
<accession>A0A8H7DNH5</accession>
<gene>
    <name evidence="13" type="ORF">MSAN_00189500</name>
</gene>
<comment type="caution">
    <text evidence="13">The sequence shown here is derived from an EMBL/GenBank/DDBJ whole genome shotgun (WGS) entry which is preliminary data.</text>
</comment>
<evidence type="ECO:0000256" key="8">
    <source>
        <dbReference type="ARBA" id="ARBA00023136"/>
    </source>
</evidence>
<dbReference type="InterPro" id="IPR039261">
    <property type="entry name" value="FNR_nucleotide-bd"/>
</dbReference>
<dbReference type="SUPFAM" id="SSF63380">
    <property type="entry name" value="Riboflavin synthase domain-like"/>
    <property type="match status" value="1"/>
</dbReference>